<dbReference type="EMBL" id="MZ311577">
    <property type="protein sequence ID" value="UBZ25589.1"/>
    <property type="molecule type" value="Genomic_DNA"/>
</dbReference>
<dbReference type="Proteomes" id="UP000831195">
    <property type="component" value="Segment"/>
</dbReference>
<evidence type="ECO:0000313" key="1">
    <source>
        <dbReference type="EMBL" id="UBZ25589.1"/>
    </source>
</evidence>
<evidence type="ECO:0000313" key="2">
    <source>
        <dbReference type="Proteomes" id="UP000831195"/>
    </source>
</evidence>
<reference evidence="1" key="1">
    <citation type="journal article" date="2021" name="Viruses">
        <title>Identification and Full Characterisation of Two Novel Crustacean Infecting Members of the Family Nudiviridae Provides Support for Two Subfamilies.</title>
        <authorList>
            <person name="Bateman K.S."/>
            <person name="Kerr R."/>
            <person name="Stentiford G.D."/>
            <person name="Bean T.P."/>
            <person name="Hooper C."/>
            <person name="Van Eynde B."/>
            <person name="Delbare D."/>
            <person name="Bojko J."/>
            <person name="Christiaens O."/>
            <person name="Taning C.N.T."/>
            <person name="Smagghe G."/>
            <person name="van Oers M.M."/>
            <person name="van Aerle R."/>
        </authorList>
    </citation>
    <scope>NUCLEOTIDE SEQUENCE</scope>
    <source>
        <strain evidence="1">AN1</strain>
    </source>
</reference>
<sequence length="226" mass="25555">MNRTEDTYNRLRILCPQKSNLQSLYALDKILFDPEFIEAILNIVQANEYTLFDFTNIIILLQSSLFYDFMKSNLDNDKAKGFDSLFDMYFNLITNGKSISGNGAKIKICALLKMTLTIPVYNQSLSFKNTQINVATSYRPQEIQRATASCDIANIVQQSFFAAIQDVPVEVFSYRPYSSTMSIQGPILQTLMNNLLALQDHLLQTAISCNVKVEPFIVNTSSIKAI</sequence>
<keyword evidence="2" id="KW-1185">Reference proteome</keyword>
<gene>
    <name evidence="1" type="ORF">CcNV_104</name>
</gene>
<accession>A0AAE9BYS4</accession>
<proteinExistence type="predicted"/>
<protein>
    <submittedName>
        <fullName evidence="1">Uncharacterized protein</fullName>
    </submittedName>
</protein>
<name>A0AAE9BYS4_9VIRU</name>
<organism evidence="1 2">
    <name type="scientific">Crangon crangon nudivirus</name>
    <dbReference type="NCBI Taxonomy" id="2880838"/>
    <lineage>
        <taxon>Viruses</taxon>
        <taxon>Viruses incertae sedis</taxon>
        <taxon>Naldaviricetes</taxon>
        <taxon>Lefavirales</taxon>
        <taxon>Nudiviridae</taxon>
        <taxon>Gammanudivirus</taxon>
        <taxon>Gammanudivirus cracrangonis</taxon>
    </lineage>
</organism>